<name>A0A840TGJ9_9BACT</name>
<evidence type="ECO:0000313" key="2">
    <source>
        <dbReference type="Proteomes" id="UP000557307"/>
    </source>
</evidence>
<reference evidence="1 2" key="1">
    <citation type="submission" date="2020-08" db="EMBL/GenBank/DDBJ databases">
        <title>Genomic Encyclopedia of Type Strains, Phase IV (KMG-IV): sequencing the most valuable type-strain genomes for metagenomic binning, comparative biology and taxonomic classification.</title>
        <authorList>
            <person name="Goeker M."/>
        </authorList>
    </citation>
    <scope>NUCLEOTIDE SEQUENCE [LARGE SCALE GENOMIC DNA]</scope>
    <source>
        <strain evidence="1 2">DSM 105074</strain>
    </source>
</reference>
<accession>A0A840TGJ9</accession>
<dbReference type="AlphaFoldDB" id="A0A840TGJ9"/>
<dbReference type="Proteomes" id="UP000557307">
    <property type="component" value="Unassembled WGS sequence"/>
</dbReference>
<evidence type="ECO:0000313" key="1">
    <source>
        <dbReference type="EMBL" id="MBB5282075.1"/>
    </source>
</evidence>
<gene>
    <name evidence="1" type="ORF">HNQ92_000196</name>
</gene>
<comment type="caution">
    <text evidence="1">The sequence shown here is derived from an EMBL/GenBank/DDBJ whole genome shotgun (WGS) entry which is preliminary data.</text>
</comment>
<protein>
    <submittedName>
        <fullName evidence="1">Uncharacterized protein</fullName>
    </submittedName>
</protein>
<sequence length="36" mass="4200">MFVGYNRFYISFSKSKSTFGSLFRLVKSTSQVPIIY</sequence>
<organism evidence="1 2">
    <name type="scientific">Rhabdobacter roseus</name>
    <dbReference type="NCBI Taxonomy" id="1655419"/>
    <lineage>
        <taxon>Bacteria</taxon>
        <taxon>Pseudomonadati</taxon>
        <taxon>Bacteroidota</taxon>
        <taxon>Cytophagia</taxon>
        <taxon>Cytophagales</taxon>
        <taxon>Cytophagaceae</taxon>
        <taxon>Rhabdobacter</taxon>
    </lineage>
</organism>
<proteinExistence type="predicted"/>
<keyword evidence="2" id="KW-1185">Reference proteome</keyword>
<dbReference type="EMBL" id="JACHGF010000001">
    <property type="protein sequence ID" value="MBB5282075.1"/>
    <property type="molecule type" value="Genomic_DNA"/>
</dbReference>